<sequence length="271" mass="31179">MIFVLASRIIMLTAGVLYPAYRSFKAVRNKDVKEYVKWMMYWIVFAIITCVEAIADVIISFWFPFYYELKICLIIWLISPWTKGASTIYRNFVHPWLLRHENDIDFYLEQAKTEGYNQAMQFGTKGLLYARDMVATAALRGQEQITQQLQRSLSMNDINTRRESAAANSNSKKPRRRTIERQEDWIEEVPEDRHDDDDDIGDTQSYAGPYNTPTSRHESTLINDDSPKSSRSSSRTPSGSRSRSSSSTTRTLSGDNSDTPSKNLRSRKTLG</sequence>
<accession>A0AC34F369</accession>
<evidence type="ECO:0000313" key="1">
    <source>
        <dbReference type="Proteomes" id="UP000887579"/>
    </source>
</evidence>
<protein>
    <submittedName>
        <fullName evidence="2">Receptor expression-enhancing protein</fullName>
    </submittedName>
</protein>
<proteinExistence type="predicted"/>
<reference evidence="2" key="1">
    <citation type="submission" date="2022-11" db="UniProtKB">
        <authorList>
            <consortium name="WormBaseParasite"/>
        </authorList>
    </citation>
    <scope>IDENTIFICATION</scope>
</reference>
<dbReference type="Proteomes" id="UP000887579">
    <property type="component" value="Unplaced"/>
</dbReference>
<evidence type="ECO:0000313" key="2">
    <source>
        <dbReference type="WBParaSite" id="ES5_v2.g11470.t1"/>
    </source>
</evidence>
<dbReference type="WBParaSite" id="ES5_v2.g11470.t1">
    <property type="protein sequence ID" value="ES5_v2.g11470.t1"/>
    <property type="gene ID" value="ES5_v2.g11470"/>
</dbReference>
<organism evidence="1 2">
    <name type="scientific">Panagrolaimus sp. ES5</name>
    <dbReference type="NCBI Taxonomy" id="591445"/>
    <lineage>
        <taxon>Eukaryota</taxon>
        <taxon>Metazoa</taxon>
        <taxon>Ecdysozoa</taxon>
        <taxon>Nematoda</taxon>
        <taxon>Chromadorea</taxon>
        <taxon>Rhabditida</taxon>
        <taxon>Tylenchina</taxon>
        <taxon>Panagrolaimomorpha</taxon>
        <taxon>Panagrolaimoidea</taxon>
        <taxon>Panagrolaimidae</taxon>
        <taxon>Panagrolaimus</taxon>
    </lineage>
</organism>
<name>A0AC34F369_9BILA</name>